<evidence type="ECO:0000313" key="1">
    <source>
        <dbReference type="EMBL" id="CAD7229677.1"/>
    </source>
</evidence>
<accession>A0A7R8WDI0</accession>
<gene>
    <name evidence="1" type="ORF">CTOB1V02_LOCUS7545</name>
</gene>
<feature type="non-terminal residue" evidence="1">
    <location>
        <position position="1"/>
    </location>
</feature>
<protein>
    <submittedName>
        <fullName evidence="1">Uncharacterized protein</fullName>
    </submittedName>
</protein>
<dbReference type="AlphaFoldDB" id="A0A7R8WDI0"/>
<proteinExistence type="predicted"/>
<sequence length="351" mass="39011">VFHQGIFSRRRHEKQSVGSFMEFVSRLSSLLSSSLGNGFPVEHEGSPFFPESVQSVASCQSVISSSLGNGLAVEHEVSALFPEFVQSEASSHEAVSLSPGGGGTDLAEVLMDEILGVPTLGRAPSKPPVAERKLSSPGEDALSDQYWDTLMASDLCPLPLVTGRDDIERHRKMRGHPEGSSKNWLELHMVSICDDKLSPKRKIIAHDVFHHGVKDSKHFSGHKPDLLYDENVCSLKDEQLQGIPGQISDAVLCIKQWVLFRRGIVQELRSDKGFFHIPMREKLQFTVVEPKGQSDVEQKLQSLALLYTVKLFVHRREETGFGDHLFRILGCLDDCLFPGLLPHSVFRKIPP</sequence>
<dbReference type="EMBL" id="OB662219">
    <property type="protein sequence ID" value="CAD7229677.1"/>
    <property type="molecule type" value="Genomic_DNA"/>
</dbReference>
<name>A0A7R8WDI0_9CRUS</name>
<organism evidence="1">
    <name type="scientific">Cyprideis torosa</name>
    <dbReference type="NCBI Taxonomy" id="163714"/>
    <lineage>
        <taxon>Eukaryota</taxon>
        <taxon>Metazoa</taxon>
        <taxon>Ecdysozoa</taxon>
        <taxon>Arthropoda</taxon>
        <taxon>Crustacea</taxon>
        <taxon>Oligostraca</taxon>
        <taxon>Ostracoda</taxon>
        <taxon>Podocopa</taxon>
        <taxon>Podocopida</taxon>
        <taxon>Cytherocopina</taxon>
        <taxon>Cytheroidea</taxon>
        <taxon>Cytherideidae</taxon>
        <taxon>Cyprideis</taxon>
    </lineage>
</organism>
<reference evidence="1" key="1">
    <citation type="submission" date="2020-11" db="EMBL/GenBank/DDBJ databases">
        <authorList>
            <person name="Tran Van P."/>
        </authorList>
    </citation>
    <scope>NUCLEOTIDE SEQUENCE</scope>
</reference>